<gene>
    <name evidence="3" type="ORF">CMC5_006670</name>
</gene>
<feature type="compositionally biased region" description="Gly residues" evidence="1">
    <location>
        <begin position="192"/>
        <end position="203"/>
    </location>
</feature>
<dbReference type="Proteomes" id="UP000067626">
    <property type="component" value="Chromosome"/>
</dbReference>
<evidence type="ECO:0008006" key="5">
    <source>
        <dbReference type="Google" id="ProtNLM"/>
    </source>
</evidence>
<dbReference type="EMBL" id="CP012159">
    <property type="protein sequence ID" value="AKT36549.1"/>
    <property type="molecule type" value="Genomic_DNA"/>
</dbReference>
<protein>
    <recommendedName>
        <fullName evidence="5">PEGA domain-containing protein</fullName>
    </recommendedName>
</protein>
<proteinExistence type="predicted"/>
<reference evidence="3 4" key="1">
    <citation type="submission" date="2015-07" db="EMBL/GenBank/DDBJ databases">
        <title>Genome analysis of myxobacterium Chondromyces crocatus Cm c5 reveals a high potential for natural compound synthesis and the genetic basis for the loss of fruiting body formation.</title>
        <authorList>
            <person name="Zaburannyi N."/>
            <person name="Bunk B."/>
            <person name="Maier J."/>
            <person name="Overmann J."/>
            <person name="Mueller R."/>
        </authorList>
    </citation>
    <scope>NUCLEOTIDE SEQUENCE [LARGE SCALE GENOMIC DNA]</scope>
    <source>
        <strain evidence="3 4">Cm c5</strain>
    </source>
</reference>
<dbReference type="AlphaFoldDB" id="A0A0K1E6R3"/>
<organism evidence="3 4">
    <name type="scientific">Chondromyces crocatus</name>
    <dbReference type="NCBI Taxonomy" id="52"/>
    <lineage>
        <taxon>Bacteria</taxon>
        <taxon>Pseudomonadati</taxon>
        <taxon>Myxococcota</taxon>
        <taxon>Polyangia</taxon>
        <taxon>Polyangiales</taxon>
        <taxon>Polyangiaceae</taxon>
        <taxon>Chondromyces</taxon>
    </lineage>
</organism>
<name>A0A0K1E6R3_CHOCO</name>
<keyword evidence="2" id="KW-0472">Membrane</keyword>
<feature type="region of interest" description="Disordered" evidence="1">
    <location>
        <begin position="181"/>
        <end position="215"/>
    </location>
</feature>
<evidence type="ECO:0000256" key="1">
    <source>
        <dbReference type="SAM" id="MobiDB-lite"/>
    </source>
</evidence>
<evidence type="ECO:0000256" key="2">
    <source>
        <dbReference type="SAM" id="Phobius"/>
    </source>
</evidence>
<sequence length="342" mass="35266">MFASPALAEDVAAAKALFTEGLEQMQAGLYEKGCPALRESYRLDPRIGTLFTLAECEAKWGRIATAVAHYSNYLNQVAAMPAGQRLKQQAREKVAKQQKDALSPQVPELTLTLPSTAPEGTVVKRNGVIMAAPSLGVALPVDPGEHVIETQAPGGEVTEKKISIERGKQMTVDLEVAEPMTQPEPGATQGAEGQGASKGGLSGGTEPSTPRGQGQRIAGYVVGGVGVAALTVGGIMGGLALSKRGTLSSDFRCFNNPENRCENGAQDTLDQAKAFGWISTVGFGVGLLGLGVGTVLILTAPSSDDARKSSGKAEPTSNSKWMKAGVLSAGPSGALFGVQGGF</sequence>
<keyword evidence="2" id="KW-0812">Transmembrane</keyword>
<keyword evidence="4" id="KW-1185">Reference proteome</keyword>
<feature type="transmembrane region" description="Helical" evidence="2">
    <location>
        <begin position="217"/>
        <end position="241"/>
    </location>
</feature>
<dbReference type="KEGG" id="ccro:CMC5_006670"/>
<feature type="transmembrane region" description="Helical" evidence="2">
    <location>
        <begin position="274"/>
        <end position="298"/>
    </location>
</feature>
<keyword evidence="2" id="KW-1133">Transmembrane helix</keyword>
<evidence type="ECO:0000313" key="4">
    <source>
        <dbReference type="Proteomes" id="UP000067626"/>
    </source>
</evidence>
<dbReference type="STRING" id="52.CMC5_006670"/>
<accession>A0A0K1E6R3</accession>
<evidence type="ECO:0000313" key="3">
    <source>
        <dbReference type="EMBL" id="AKT36549.1"/>
    </source>
</evidence>